<dbReference type="GeneID" id="77675997"/>
<evidence type="ECO:0000313" key="2">
    <source>
        <dbReference type="Proteomes" id="UP000054524"/>
    </source>
</evidence>
<evidence type="ECO:0000313" key="1">
    <source>
        <dbReference type="EMBL" id="KFG26868.1"/>
    </source>
</evidence>
<dbReference type="AlphaFoldDB" id="A0A086J400"/>
<dbReference type="HOGENOM" id="CLU_413928_0_0_1"/>
<keyword evidence="2" id="KW-1185">Reference proteome</keyword>
<sequence length="663" mass="72962">MHTQIQRKNTRKYTIATACCLLGNAYLQVVSATGPALDANVNVISSEPDYNEIANELTNNSNIAQNLLSAFMQVHADLKEKNNLTQQLSQQIADTPAYAIGAQPQQQPVQQPIVYVTREQPNVYNDVEPEESYSRRRTSRSRSRNVLRDHEIVKNSLATLTGGFLRGDTDCRLCCSCTQKAIGNVTGRSSSGRQCNKYILDEIERVLDAHFGDQEKVDGVQKVSSLLNGLFAQQAPSEYSITDIAKRISKIPAKHQEVKMYLVVLLDSILMDLCNSYNCLVCRALYKHEGFLVYRVIRALSLHTPDAMARGTAGIGRITNTLSSTEEVSRLVHTLENVLTLTNLNSSLFDNFKSSLGNINPMRAESFSNKVSELSNILLNMLGITIVLERSTLMYRFMLHGKKTVTIPSSYNVDNSNLYNMLRTTRVDPNNVLRVVRTTGENNIGLQNGFLQSLKKSGLDFLQPSDAEIRITQTIPISIAAQQIGVPAASVHPQGVVYSSPANDNPDCQKKTKISGMAKEIASLIDTSSAVTSSSPKKGILKRSVRFENSPSIPAPTMKASPCQKSAGHSTCASGLAAKMQPLIQQAFIPIGNDFMYSDDVSVPIVDFSQSSNTQQFVPYYAEQINGFQPAQGAPIRQQRAAPVLNPTRINPPRINNNSYGLH</sequence>
<name>A0A086J400_NEMA1</name>
<dbReference type="Proteomes" id="UP000054524">
    <property type="component" value="Unassembled WGS sequence"/>
</dbReference>
<comment type="caution">
    <text evidence="1">The sequence shown here is derived from an EMBL/GenBank/DDBJ whole genome shotgun (WGS) entry which is preliminary data.</text>
</comment>
<proteinExistence type="predicted"/>
<protein>
    <submittedName>
        <fullName evidence="1">Uncharacterized protein</fullName>
    </submittedName>
</protein>
<dbReference type="EMBL" id="AKIJ01000002">
    <property type="protein sequence ID" value="KFG26868.1"/>
    <property type="molecule type" value="Genomic_DNA"/>
</dbReference>
<reference evidence="1 2" key="1">
    <citation type="journal article" date="2014" name="Genome Announc.">
        <title>Genome Sequence of the Microsporidian Species Nematocida sp1 Strain ERTm6 (ATCC PRA-372).</title>
        <authorList>
            <person name="Bakowski M.A."/>
            <person name="Priest M."/>
            <person name="Young S."/>
            <person name="Cuomo C.A."/>
            <person name="Troemel E.R."/>
        </authorList>
    </citation>
    <scope>NUCLEOTIDE SEQUENCE [LARGE SCALE GENOMIC DNA]</scope>
    <source>
        <strain evidence="1 2">ERTm6</strain>
    </source>
</reference>
<organism evidence="1 2">
    <name type="scientific">Nematocida ausubeli (strain ATCC PRA-371 / ERTm2)</name>
    <name type="common">Nematode killer fungus</name>
    <dbReference type="NCBI Taxonomy" id="1913371"/>
    <lineage>
        <taxon>Eukaryota</taxon>
        <taxon>Fungi</taxon>
        <taxon>Fungi incertae sedis</taxon>
        <taxon>Microsporidia</taxon>
        <taxon>Nematocida</taxon>
    </lineage>
</organism>
<accession>A0A086J400</accession>
<gene>
    <name evidence="1" type="ORF">NESG_01024</name>
</gene>
<dbReference type="RefSeq" id="XP_052905423.1">
    <property type="nucleotide sequence ID" value="XM_053048663.1"/>
</dbReference>